<feature type="compositionally biased region" description="Basic and acidic residues" evidence="1">
    <location>
        <begin position="1"/>
        <end position="11"/>
    </location>
</feature>
<evidence type="ECO:0000256" key="1">
    <source>
        <dbReference type="SAM" id="MobiDB-lite"/>
    </source>
</evidence>
<dbReference type="Proteomes" id="UP000198662">
    <property type="component" value="Unassembled WGS sequence"/>
</dbReference>
<evidence type="ECO:0000313" key="4">
    <source>
        <dbReference type="Proteomes" id="UP000198662"/>
    </source>
</evidence>
<feature type="compositionally biased region" description="Low complexity" evidence="1">
    <location>
        <begin position="151"/>
        <end position="169"/>
    </location>
</feature>
<keyword evidence="2" id="KW-1133">Transmembrane helix</keyword>
<keyword evidence="2" id="KW-0812">Transmembrane</keyword>
<feature type="transmembrane region" description="Helical" evidence="2">
    <location>
        <begin position="215"/>
        <end position="238"/>
    </location>
</feature>
<dbReference type="RefSeq" id="WP_091044569.1">
    <property type="nucleotide sequence ID" value="NZ_FNGF01000001.1"/>
</dbReference>
<feature type="compositionally biased region" description="Basic and acidic residues" evidence="1">
    <location>
        <begin position="43"/>
        <end position="59"/>
    </location>
</feature>
<evidence type="ECO:0000313" key="3">
    <source>
        <dbReference type="EMBL" id="SDK70983.1"/>
    </source>
</evidence>
<accession>A0A1G9E4G2</accession>
<feature type="compositionally biased region" description="Low complexity" evidence="1">
    <location>
        <begin position="20"/>
        <end position="42"/>
    </location>
</feature>
<keyword evidence="4" id="KW-1185">Reference proteome</keyword>
<proteinExistence type="predicted"/>
<gene>
    <name evidence="3" type="ORF">SAMN05216298_1289</name>
</gene>
<feature type="region of interest" description="Disordered" evidence="1">
    <location>
        <begin position="1"/>
        <end position="126"/>
    </location>
</feature>
<feature type="region of interest" description="Disordered" evidence="1">
    <location>
        <begin position="140"/>
        <end position="169"/>
    </location>
</feature>
<dbReference type="AlphaFoldDB" id="A0A1G9E4G2"/>
<name>A0A1G9E4G2_9ACTN</name>
<protein>
    <recommendedName>
        <fullName evidence="5">DUF4878 domain-containing protein</fullName>
    </recommendedName>
</protein>
<dbReference type="OrthoDB" id="3372650at2"/>
<organism evidence="3 4">
    <name type="scientific">Glycomyces sambucus</name>
    <dbReference type="NCBI Taxonomy" id="380244"/>
    <lineage>
        <taxon>Bacteria</taxon>
        <taxon>Bacillati</taxon>
        <taxon>Actinomycetota</taxon>
        <taxon>Actinomycetes</taxon>
        <taxon>Glycomycetales</taxon>
        <taxon>Glycomycetaceae</taxon>
        <taxon>Glycomyces</taxon>
    </lineage>
</organism>
<dbReference type="STRING" id="380244.SAMN05216298_1289"/>
<dbReference type="EMBL" id="FNGF01000001">
    <property type="protein sequence ID" value="SDK70983.1"/>
    <property type="molecule type" value="Genomic_DNA"/>
</dbReference>
<reference evidence="4" key="1">
    <citation type="submission" date="2016-10" db="EMBL/GenBank/DDBJ databases">
        <authorList>
            <person name="Varghese N."/>
            <person name="Submissions S."/>
        </authorList>
    </citation>
    <scope>NUCLEOTIDE SEQUENCE [LARGE SCALE GENOMIC DNA]</scope>
    <source>
        <strain evidence="4">CGMCC 4.3147</strain>
    </source>
</reference>
<evidence type="ECO:0008006" key="5">
    <source>
        <dbReference type="Google" id="ProtNLM"/>
    </source>
</evidence>
<evidence type="ECO:0000256" key="2">
    <source>
        <dbReference type="SAM" id="Phobius"/>
    </source>
</evidence>
<keyword evidence="2" id="KW-0472">Membrane</keyword>
<sequence length="341" mass="35050">MTDRDPARPEADAPQPEPAPAEGQDAGTQAADDVAADAVPQPEHGRAEPAPEPVERIDPPIEPIPDLTTAPEPEAPSRQAPEPIEAEPHTSVEAVPEPVAPAQIAPESGAAPIPFEPEPSVPERTDGAAPVALAQDFDQTADHGQTPGYIPATGTDPAADPAADLGTADTLALPPTTAAVEPPVVSSAPPPPTGVPVPFAAPPTERNGGRLALKLVLGIGGGAAVVVSVVVAIILAVATMTNSIADEVHDTAAGFVAELADEDWDGAYAMLCDDLRDRPAADYIPEWESWEPSSAEVQPLAFDDVDVRVRLGNGSEIALVIQLDQTADSLGTSVCGWYDVT</sequence>